<accession>A0A1Y2BE23</accession>
<feature type="region of interest" description="Disordered" evidence="1">
    <location>
        <begin position="1"/>
        <end position="118"/>
    </location>
</feature>
<dbReference type="OrthoDB" id="2595958at2759"/>
<dbReference type="EMBL" id="MCFC01000007">
    <property type="protein sequence ID" value="ORY33071.1"/>
    <property type="molecule type" value="Genomic_DNA"/>
</dbReference>
<gene>
    <name evidence="2" type="ORF">BCR39DRAFT_521020</name>
</gene>
<reference evidence="2 3" key="1">
    <citation type="submission" date="2016-07" db="EMBL/GenBank/DDBJ databases">
        <title>Pervasive Adenine N6-methylation of Active Genes in Fungi.</title>
        <authorList>
            <consortium name="DOE Joint Genome Institute"/>
            <person name="Mondo S.J."/>
            <person name="Dannebaum R.O."/>
            <person name="Kuo R.C."/>
            <person name="Labutti K."/>
            <person name="Haridas S."/>
            <person name="Kuo A."/>
            <person name="Salamov A."/>
            <person name="Ahrendt S.R."/>
            <person name="Lipzen A."/>
            <person name="Sullivan W."/>
            <person name="Andreopoulos W.B."/>
            <person name="Clum A."/>
            <person name="Lindquist E."/>
            <person name="Daum C."/>
            <person name="Ramamoorthy G.K."/>
            <person name="Gryganskyi A."/>
            <person name="Culley D."/>
            <person name="Magnuson J.K."/>
            <person name="James T.Y."/>
            <person name="O'Malley M.A."/>
            <person name="Stajich J.E."/>
            <person name="Spatafora J.W."/>
            <person name="Visel A."/>
            <person name="Grigoriev I.V."/>
        </authorList>
    </citation>
    <scope>NUCLEOTIDE SEQUENCE [LARGE SCALE GENOMIC DNA]</scope>
    <source>
        <strain evidence="2 3">68-887.2</strain>
    </source>
</reference>
<organism evidence="2 3">
    <name type="scientific">Naematelia encephala</name>
    <dbReference type="NCBI Taxonomy" id="71784"/>
    <lineage>
        <taxon>Eukaryota</taxon>
        <taxon>Fungi</taxon>
        <taxon>Dikarya</taxon>
        <taxon>Basidiomycota</taxon>
        <taxon>Agaricomycotina</taxon>
        <taxon>Tremellomycetes</taxon>
        <taxon>Tremellales</taxon>
        <taxon>Naemateliaceae</taxon>
        <taxon>Naematelia</taxon>
    </lineage>
</organism>
<dbReference type="Proteomes" id="UP000193986">
    <property type="component" value="Unassembled WGS sequence"/>
</dbReference>
<proteinExistence type="predicted"/>
<evidence type="ECO:0000313" key="2">
    <source>
        <dbReference type="EMBL" id="ORY33071.1"/>
    </source>
</evidence>
<dbReference type="InParanoid" id="A0A1Y2BE23"/>
<keyword evidence="3" id="KW-1185">Reference proteome</keyword>
<comment type="caution">
    <text evidence="2">The sequence shown here is derived from an EMBL/GenBank/DDBJ whole genome shotgun (WGS) entry which is preliminary data.</text>
</comment>
<feature type="compositionally biased region" description="Low complexity" evidence="1">
    <location>
        <begin position="41"/>
        <end position="50"/>
    </location>
</feature>
<dbReference type="AlphaFoldDB" id="A0A1Y2BE23"/>
<sequence length="176" mass="18738">MALYTAPHASSSSSYIPKPHKSSSLASSTTFSEDDLPAWTESSPISSEDSTSGEEEERETSPDLDQTSPTMEAHSPPSPPTSLPAPAKLQHHARSYPHPRTLVPLTTSRPVPNLPKAQPLSRALFARKANDIPHAGMVAGGAAGKKKGTQKIIVPSKGFRTTFALDLTANEFARKA</sequence>
<evidence type="ECO:0000313" key="3">
    <source>
        <dbReference type="Proteomes" id="UP000193986"/>
    </source>
</evidence>
<evidence type="ECO:0000256" key="1">
    <source>
        <dbReference type="SAM" id="MobiDB-lite"/>
    </source>
</evidence>
<feature type="compositionally biased region" description="Low complexity" evidence="1">
    <location>
        <begin position="22"/>
        <end position="31"/>
    </location>
</feature>
<name>A0A1Y2BE23_9TREE</name>
<protein>
    <submittedName>
        <fullName evidence="2">Uncharacterized protein</fullName>
    </submittedName>
</protein>